<feature type="region of interest" description="Disordered" evidence="1">
    <location>
        <begin position="118"/>
        <end position="180"/>
    </location>
</feature>
<feature type="compositionally biased region" description="Polar residues" evidence="1">
    <location>
        <begin position="195"/>
        <end position="204"/>
    </location>
</feature>
<dbReference type="OMA" id="TECDKYN"/>
<feature type="compositionally biased region" description="Basic and acidic residues" evidence="1">
    <location>
        <begin position="435"/>
        <end position="451"/>
    </location>
</feature>
<protein>
    <submittedName>
        <fullName evidence="3">Uncharacterized protein</fullName>
    </submittedName>
</protein>
<feature type="compositionally biased region" description="Basic and acidic residues" evidence="1">
    <location>
        <begin position="84"/>
        <end position="98"/>
    </location>
</feature>
<evidence type="ECO:0000313" key="4">
    <source>
        <dbReference type="Proteomes" id="UP000887568"/>
    </source>
</evidence>
<sequence>MDEECSSENCENKPLQGYKKLIQSQVRRLRRRVVQQTRLAPLSLSTERGVRELFDGNLALEGQDNQSVWKQERKGDPNTSTVSTKHDIGREGQREAAVDRHDEGMIVGDPGEMHVAYGEHASPGSSELTRTIAEKQTPSTERRLGVDKSRNEDPSLTGPLPRRGQLVAGAVEEPSSDDEAYRFSWSSDEGVKFQNFDQPTTGQEDSTDMGRFSTREVQTEDESSNKTQRVGVPDEIHGLENSGTRSNEQHDVMVEIEDPLTTDLILAEQGQLFHAGEARMRHKLCRSDRPDWNDGDPDCGNAMISTTHQVKVAVCQRTVTEISTNTVIAVNSNLLPANKECPSVVNASFCLSQSANHMLSDEDHRVGKIRVVDRRDKIRRVKVVQFADEMGKPLCSDSGVVHQERLKGQGPSKSIHQASVKIERAYLDQTSEGLGKNEKVRRESSDEESKLDSLSTEVRIPSVQTREVHVDDDSVNMELRERKRYKAGQTSPKPSLEIKDSRGKSEDSTLQPVSAVSLPSKQKPLPSHDINDHTSWQSQSVSPLGCEEVVENRVTKDETLFGADALIQVKPTPVEGMDLDGTSYIDKDIVEARRTFPSISTQTSALMVNCDSAPRAAPLELRETGTSAQSKSRGCIFIYQFIRVCIIVLFIIVIAQLMALCLAVGFVTECDKYNIIFSPIWGFPWVQVDMSSLAVVLKQNLHLINFKPPPT</sequence>
<evidence type="ECO:0000256" key="1">
    <source>
        <dbReference type="SAM" id="MobiDB-lite"/>
    </source>
</evidence>
<proteinExistence type="predicted"/>
<keyword evidence="2" id="KW-0472">Membrane</keyword>
<reference evidence="3" key="1">
    <citation type="submission" date="2022-11" db="UniProtKB">
        <authorList>
            <consortium name="EnsemblMetazoa"/>
        </authorList>
    </citation>
    <scope>IDENTIFICATION</scope>
</reference>
<dbReference type="GeneID" id="119742837"/>
<evidence type="ECO:0000256" key="2">
    <source>
        <dbReference type="SAM" id="Phobius"/>
    </source>
</evidence>
<feature type="region of interest" description="Disordered" evidence="1">
    <location>
        <begin position="64"/>
        <end position="98"/>
    </location>
</feature>
<feature type="compositionally biased region" description="Basic and acidic residues" evidence="1">
    <location>
        <begin position="496"/>
        <end position="507"/>
    </location>
</feature>
<accession>A0A914BFV2</accession>
<dbReference type="Proteomes" id="UP000887568">
    <property type="component" value="Unplaced"/>
</dbReference>
<evidence type="ECO:0000313" key="3">
    <source>
        <dbReference type="EnsemblMetazoa" id="XP_038074964.1"/>
    </source>
</evidence>
<organism evidence="3 4">
    <name type="scientific">Patiria miniata</name>
    <name type="common">Bat star</name>
    <name type="synonym">Asterina miniata</name>
    <dbReference type="NCBI Taxonomy" id="46514"/>
    <lineage>
        <taxon>Eukaryota</taxon>
        <taxon>Metazoa</taxon>
        <taxon>Echinodermata</taxon>
        <taxon>Eleutherozoa</taxon>
        <taxon>Asterozoa</taxon>
        <taxon>Asteroidea</taxon>
        <taxon>Valvatacea</taxon>
        <taxon>Valvatida</taxon>
        <taxon>Asterinidae</taxon>
        <taxon>Patiria</taxon>
    </lineage>
</organism>
<feature type="compositionally biased region" description="Basic and acidic residues" evidence="1">
    <location>
        <begin position="140"/>
        <end position="153"/>
    </location>
</feature>
<dbReference type="EnsemblMetazoa" id="XM_038219036.1">
    <property type="protein sequence ID" value="XP_038074964.1"/>
    <property type="gene ID" value="LOC119742837"/>
</dbReference>
<feature type="compositionally biased region" description="Polar residues" evidence="1">
    <location>
        <begin position="508"/>
        <end position="520"/>
    </location>
</feature>
<dbReference type="AlphaFoldDB" id="A0A914BFV2"/>
<keyword evidence="2" id="KW-1133">Transmembrane helix</keyword>
<dbReference type="RefSeq" id="XP_038074964.1">
    <property type="nucleotide sequence ID" value="XM_038219036.1"/>
</dbReference>
<feature type="compositionally biased region" description="Polar residues" evidence="1">
    <location>
        <begin position="123"/>
        <end position="139"/>
    </location>
</feature>
<feature type="transmembrane region" description="Helical" evidence="2">
    <location>
        <begin position="641"/>
        <end position="667"/>
    </location>
</feature>
<dbReference type="OrthoDB" id="10595632at2759"/>
<keyword evidence="4" id="KW-1185">Reference proteome</keyword>
<name>A0A914BFV2_PATMI</name>
<feature type="region of interest" description="Disordered" evidence="1">
    <location>
        <begin position="192"/>
        <end position="245"/>
    </location>
</feature>
<feature type="region of interest" description="Disordered" evidence="1">
    <location>
        <begin position="429"/>
        <end position="527"/>
    </location>
</feature>
<keyword evidence="2" id="KW-0812">Transmembrane</keyword>